<dbReference type="RefSeq" id="WP_184331409.1">
    <property type="nucleotide sequence ID" value="NZ_JACHHZ010000002.1"/>
</dbReference>
<evidence type="ECO:0000256" key="3">
    <source>
        <dbReference type="ARBA" id="ARBA00023125"/>
    </source>
</evidence>
<evidence type="ECO:0000259" key="6">
    <source>
        <dbReference type="PROSITE" id="PS50977"/>
    </source>
</evidence>
<sequence length="421" mass="46422">MKKRREALARQNFPGAAAVRHEQMLDAAARHLNASGVSLTSLSDIAESLGVSRATLYQYIEDREDLVFQCYRRSCEVMARHLGEAIRLGSDATQVVSIFVDRMLDPTRPETATRAEIAVLNQERHEIIQGLYDAIITRLASVLEAGAQAGVMRRCDAHINANTIISLVTWVPLMHYWAPASRSYPAERFSEALKSAILDGIAIEKQVMPPYQAIDLSPLIARVVGVFDRDAVVDAKRETLLAIASRLFNSKGIDSTSLEEIAGHVGATKRTLYHHLGDKQTLLARCYARAFRIFLFIMERMTDYSGTRAQALAAAFHALSKAYLRDDLSPLAPLVGHEALKGETQAQMEPQAAALTEGYLNALNIGCTEGTLKVDDVTAQLMLLPGFVSWLVKDTGTHAEDRVEHIAREISALLCLGLRRT</sequence>
<dbReference type="InterPro" id="IPR041490">
    <property type="entry name" value="KstR2_TetR_C"/>
</dbReference>
<evidence type="ECO:0000256" key="4">
    <source>
        <dbReference type="ARBA" id="ARBA00023163"/>
    </source>
</evidence>
<dbReference type="Pfam" id="PF00440">
    <property type="entry name" value="TetR_N"/>
    <property type="match status" value="2"/>
</dbReference>
<dbReference type="Proteomes" id="UP000588068">
    <property type="component" value="Unassembled WGS sequence"/>
</dbReference>
<protein>
    <submittedName>
        <fullName evidence="7">AcrR family transcriptional regulator</fullName>
    </submittedName>
</protein>
<dbReference type="InterPro" id="IPR001647">
    <property type="entry name" value="HTH_TetR"/>
</dbReference>
<dbReference type="PANTHER" id="PTHR30055">
    <property type="entry name" value="HTH-TYPE TRANSCRIPTIONAL REGULATOR RUTR"/>
    <property type="match status" value="1"/>
</dbReference>
<dbReference type="SUPFAM" id="SSF46689">
    <property type="entry name" value="Homeodomain-like"/>
    <property type="match status" value="2"/>
</dbReference>
<feature type="DNA-binding region" description="H-T-H motif" evidence="5">
    <location>
        <begin position="257"/>
        <end position="276"/>
    </location>
</feature>
<dbReference type="PANTHER" id="PTHR30055:SF175">
    <property type="entry name" value="HTH-TYPE TRANSCRIPTIONAL REPRESSOR KSTR2"/>
    <property type="match status" value="1"/>
</dbReference>
<dbReference type="AlphaFoldDB" id="A0A841HM20"/>
<dbReference type="InterPro" id="IPR050109">
    <property type="entry name" value="HTH-type_TetR-like_transc_reg"/>
</dbReference>
<dbReference type="InterPro" id="IPR009057">
    <property type="entry name" value="Homeodomain-like_sf"/>
</dbReference>
<dbReference type="EMBL" id="JACHHZ010000002">
    <property type="protein sequence ID" value="MBB6093248.1"/>
    <property type="molecule type" value="Genomic_DNA"/>
</dbReference>
<gene>
    <name evidence="7" type="ORF">HNQ60_002126</name>
</gene>
<keyword evidence="8" id="KW-1185">Reference proteome</keyword>
<proteinExistence type="predicted"/>
<comment type="caution">
    <text evidence="7">The sequence shown here is derived from an EMBL/GenBank/DDBJ whole genome shotgun (WGS) entry which is preliminary data.</text>
</comment>
<dbReference type="SUPFAM" id="SSF48498">
    <property type="entry name" value="Tetracyclin repressor-like, C-terminal domain"/>
    <property type="match status" value="1"/>
</dbReference>
<keyword evidence="2" id="KW-0805">Transcription regulation</keyword>
<dbReference type="GO" id="GO:0000976">
    <property type="term" value="F:transcription cis-regulatory region binding"/>
    <property type="evidence" value="ECO:0007669"/>
    <property type="project" value="TreeGrafter"/>
</dbReference>
<organism evidence="7 8">
    <name type="scientific">Povalibacter uvarum</name>
    <dbReference type="NCBI Taxonomy" id="732238"/>
    <lineage>
        <taxon>Bacteria</taxon>
        <taxon>Pseudomonadati</taxon>
        <taxon>Pseudomonadota</taxon>
        <taxon>Gammaproteobacteria</taxon>
        <taxon>Steroidobacterales</taxon>
        <taxon>Steroidobacteraceae</taxon>
        <taxon>Povalibacter</taxon>
    </lineage>
</organism>
<keyword evidence="1" id="KW-0678">Repressor</keyword>
<dbReference type="Pfam" id="PF17932">
    <property type="entry name" value="TetR_C_24"/>
    <property type="match status" value="1"/>
</dbReference>
<dbReference type="Gene3D" id="1.10.10.60">
    <property type="entry name" value="Homeodomain-like"/>
    <property type="match status" value="2"/>
</dbReference>
<name>A0A841HM20_9GAMM</name>
<feature type="DNA-binding region" description="H-T-H motif" evidence="5">
    <location>
        <begin position="41"/>
        <end position="60"/>
    </location>
</feature>
<evidence type="ECO:0000313" key="8">
    <source>
        <dbReference type="Proteomes" id="UP000588068"/>
    </source>
</evidence>
<dbReference type="PRINTS" id="PR00455">
    <property type="entry name" value="HTHTETR"/>
</dbReference>
<evidence type="ECO:0000256" key="1">
    <source>
        <dbReference type="ARBA" id="ARBA00022491"/>
    </source>
</evidence>
<evidence type="ECO:0000256" key="5">
    <source>
        <dbReference type="PROSITE-ProRule" id="PRU00335"/>
    </source>
</evidence>
<dbReference type="Gene3D" id="1.10.357.10">
    <property type="entry name" value="Tetracycline Repressor, domain 2"/>
    <property type="match status" value="2"/>
</dbReference>
<feature type="domain" description="HTH tetR-type" evidence="6">
    <location>
        <begin position="234"/>
        <end position="294"/>
    </location>
</feature>
<evidence type="ECO:0000256" key="2">
    <source>
        <dbReference type="ARBA" id="ARBA00023015"/>
    </source>
</evidence>
<feature type="domain" description="HTH tetR-type" evidence="6">
    <location>
        <begin position="18"/>
        <end position="78"/>
    </location>
</feature>
<evidence type="ECO:0000313" key="7">
    <source>
        <dbReference type="EMBL" id="MBB6093248.1"/>
    </source>
</evidence>
<accession>A0A841HM20</accession>
<dbReference type="InterPro" id="IPR036271">
    <property type="entry name" value="Tet_transcr_reg_TetR-rel_C_sf"/>
</dbReference>
<keyword evidence="4" id="KW-0804">Transcription</keyword>
<dbReference type="GO" id="GO:0003700">
    <property type="term" value="F:DNA-binding transcription factor activity"/>
    <property type="evidence" value="ECO:0007669"/>
    <property type="project" value="TreeGrafter"/>
</dbReference>
<keyword evidence="3 5" id="KW-0238">DNA-binding</keyword>
<dbReference type="PROSITE" id="PS50977">
    <property type="entry name" value="HTH_TETR_2"/>
    <property type="match status" value="2"/>
</dbReference>
<reference evidence="7 8" key="1">
    <citation type="submission" date="2020-08" db="EMBL/GenBank/DDBJ databases">
        <title>Genomic Encyclopedia of Type Strains, Phase IV (KMG-IV): sequencing the most valuable type-strain genomes for metagenomic binning, comparative biology and taxonomic classification.</title>
        <authorList>
            <person name="Goeker M."/>
        </authorList>
    </citation>
    <scope>NUCLEOTIDE SEQUENCE [LARGE SCALE GENOMIC DNA]</scope>
    <source>
        <strain evidence="7 8">DSM 26723</strain>
    </source>
</reference>